<dbReference type="EMBL" id="QXXA01000003">
    <property type="protein sequence ID" value="NBI05560.1"/>
    <property type="molecule type" value="Genomic_DNA"/>
</dbReference>
<dbReference type="InterPro" id="IPR007344">
    <property type="entry name" value="GrpB/CoaE"/>
</dbReference>
<keyword evidence="2" id="KW-1185">Reference proteome</keyword>
<dbReference type="Proteomes" id="UP000467132">
    <property type="component" value="Unassembled WGS sequence"/>
</dbReference>
<sequence length="185" mass="21660">MRKIIVEPYNPKWKEEFNKAKCFYENLLENINIKVEHVGSTSVEGLWAKPILDIDIIVENKEDSKKSIELLESVGYKHIGNLGIEGREMLKYDPNNPKITWMEHHLYVCMKDSENLINHLLLRNHLRNNKQSVVLYSQLKRKLADKYTNDIDSYIEGKTELITSILKSEGMESEELDRIKNINSK</sequence>
<accession>A0A845QU68</accession>
<comment type="caution">
    <text evidence="1">The sequence shown here is derived from an EMBL/GenBank/DDBJ whole genome shotgun (WGS) entry which is preliminary data.</text>
</comment>
<dbReference type="Gene3D" id="3.30.460.10">
    <property type="entry name" value="Beta Polymerase, domain 2"/>
    <property type="match status" value="1"/>
</dbReference>
<evidence type="ECO:0000313" key="2">
    <source>
        <dbReference type="Proteomes" id="UP000467132"/>
    </source>
</evidence>
<dbReference type="PANTHER" id="PTHR34822">
    <property type="entry name" value="GRPB DOMAIN PROTEIN (AFU_ORTHOLOGUE AFUA_1G01530)"/>
    <property type="match status" value="1"/>
</dbReference>
<evidence type="ECO:0000313" key="1">
    <source>
        <dbReference type="EMBL" id="NBI05560.1"/>
    </source>
</evidence>
<dbReference type="OrthoDB" id="9799092at2"/>
<reference evidence="1 2" key="1">
    <citation type="submission" date="2018-08" db="EMBL/GenBank/DDBJ databases">
        <title>Murine metabolic-syndrome-specific gut microbial biobank.</title>
        <authorList>
            <person name="Liu C."/>
        </authorList>
    </citation>
    <scope>NUCLEOTIDE SEQUENCE [LARGE SCALE GENOMIC DNA]</scope>
    <source>
        <strain evidence="1 2">583</strain>
    </source>
</reference>
<dbReference type="SUPFAM" id="SSF81301">
    <property type="entry name" value="Nucleotidyltransferase"/>
    <property type="match status" value="1"/>
</dbReference>
<dbReference type="AlphaFoldDB" id="A0A845QU68"/>
<dbReference type="RefSeq" id="WP_160196067.1">
    <property type="nucleotide sequence ID" value="NZ_QXXA01000003.1"/>
</dbReference>
<protein>
    <submittedName>
        <fullName evidence="1">GrpB family protein</fullName>
    </submittedName>
</protein>
<dbReference type="PANTHER" id="PTHR34822:SF1">
    <property type="entry name" value="GRPB FAMILY PROTEIN"/>
    <property type="match status" value="1"/>
</dbReference>
<gene>
    <name evidence="1" type="ORF">D3Z33_01675</name>
</gene>
<organism evidence="1 2">
    <name type="scientific">Senegalia massiliensis</name>
    <dbReference type="NCBI Taxonomy" id="1720316"/>
    <lineage>
        <taxon>Bacteria</taxon>
        <taxon>Bacillati</taxon>
        <taxon>Bacillota</taxon>
        <taxon>Clostridia</taxon>
        <taxon>Eubacteriales</taxon>
        <taxon>Clostridiaceae</taxon>
        <taxon>Senegalia</taxon>
    </lineage>
</organism>
<proteinExistence type="predicted"/>
<dbReference type="InterPro" id="IPR043519">
    <property type="entry name" value="NT_sf"/>
</dbReference>
<dbReference type="Pfam" id="PF04229">
    <property type="entry name" value="GrpB"/>
    <property type="match status" value="1"/>
</dbReference>
<name>A0A845QU68_9CLOT</name>